<dbReference type="GeneID" id="27685313"/>
<protein>
    <submittedName>
        <fullName evidence="1">Uncharacterized protein</fullName>
    </submittedName>
</protein>
<reference evidence="1 2" key="1">
    <citation type="submission" date="2009-08" db="EMBL/GenBank/DDBJ databases">
        <title>The Genome Sequence of Spizellomyces punctatus strain DAOM BR117.</title>
        <authorList>
            <consortium name="The Broad Institute Genome Sequencing Platform"/>
            <person name="Russ C."/>
            <person name="Cuomo C."/>
            <person name="Shea T."/>
            <person name="Young S.K."/>
            <person name="Zeng Q."/>
            <person name="Koehrsen M."/>
            <person name="Haas B."/>
            <person name="Borodovsky M."/>
            <person name="Guigo R."/>
            <person name="Alvarado L."/>
            <person name="Berlin A."/>
            <person name="Bochicchio J."/>
            <person name="Borenstein D."/>
            <person name="Chapman S."/>
            <person name="Chen Z."/>
            <person name="Engels R."/>
            <person name="Freedman E."/>
            <person name="Gellesch M."/>
            <person name="Goldberg J."/>
            <person name="Griggs A."/>
            <person name="Gujja S."/>
            <person name="Heiman D."/>
            <person name="Hepburn T."/>
            <person name="Howarth C."/>
            <person name="Jen D."/>
            <person name="Larson L."/>
            <person name="Lewis B."/>
            <person name="Mehta T."/>
            <person name="Park D."/>
            <person name="Pearson M."/>
            <person name="Roberts A."/>
            <person name="Saif S."/>
            <person name="Shenoy N."/>
            <person name="Sisk P."/>
            <person name="Stolte C."/>
            <person name="Sykes S."/>
            <person name="Thomson T."/>
            <person name="Walk T."/>
            <person name="White J."/>
            <person name="Yandava C."/>
            <person name="Burger G."/>
            <person name="Gray M.W."/>
            <person name="Holland P.W.H."/>
            <person name="King N."/>
            <person name="Lang F.B.F."/>
            <person name="Roger A.J."/>
            <person name="Ruiz-Trillo I."/>
            <person name="Lander E."/>
            <person name="Nusbaum C."/>
        </authorList>
    </citation>
    <scope>NUCLEOTIDE SEQUENCE [LARGE SCALE GENOMIC DNA]</scope>
    <source>
        <strain evidence="1 2">DAOM BR117</strain>
    </source>
</reference>
<dbReference type="VEuPathDB" id="FungiDB:SPPG_01662"/>
<proteinExistence type="predicted"/>
<organism evidence="1 2">
    <name type="scientific">Spizellomyces punctatus (strain DAOM BR117)</name>
    <dbReference type="NCBI Taxonomy" id="645134"/>
    <lineage>
        <taxon>Eukaryota</taxon>
        <taxon>Fungi</taxon>
        <taxon>Fungi incertae sedis</taxon>
        <taxon>Chytridiomycota</taxon>
        <taxon>Chytridiomycota incertae sedis</taxon>
        <taxon>Chytridiomycetes</taxon>
        <taxon>Spizellomycetales</taxon>
        <taxon>Spizellomycetaceae</taxon>
        <taxon>Spizellomyces</taxon>
    </lineage>
</organism>
<dbReference type="RefSeq" id="XP_016612270.1">
    <property type="nucleotide sequence ID" value="XM_016749982.1"/>
</dbReference>
<dbReference type="EMBL" id="KQ257451">
    <property type="protein sequence ID" value="KND04231.1"/>
    <property type="molecule type" value="Genomic_DNA"/>
</dbReference>
<sequence length="290" mass="33086">MRKQGQYSEHWFVGFLDISRAIVRQHSTYILQQHKGYSFALLFQQMSNEAIAREADALPPSIDLEQRVLSEENLREHTQYLASQHTPKQFHDRIRLWASNVSLSSPDSPDHESQDEQLSYSQEDAITDLPALLRNLELSPYPLSKAIQNLPPKQKQAITKSHPDLIDADRGGHERTSPANVQKGNQRNNLYKSMPTLAGEDMGDGAVHRQQHRQHQLTGKAVPRLQHPHSGSKIICCLKIEIAKGKYEMLTVHDTDTPTQLAQSFCREHNLPNWVQSLENHIRLAKQTYG</sequence>
<gene>
    <name evidence="1" type="ORF">SPPG_01662</name>
</gene>
<dbReference type="OrthoDB" id="2141317at2759"/>
<dbReference type="AlphaFoldDB" id="A0A0L0HS98"/>
<name>A0A0L0HS98_SPIPD</name>
<keyword evidence="2" id="KW-1185">Reference proteome</keyword>
<evidence type="ECO:0000313" key="1">
    <source>
        <dbReference type="EMBL" id="KND04231.1"/>
    </source>
</evidence>
<dbReference type="Proteomes" id="UP000053201">
    <property type="component" value="Unassembled WGS sequence"/>
</dbReference>
<dbReference type="InParanoid" id="A0A0L0HS98"/>
<accession>A0A0L0HS98</accession>
<evidence type="ECO:0000313" key="2">
    <source>
        <dbReference type="Proteomes" id="UP000053201"/>
    </source>
</evidence>